<dbReference type="Pfam" id="PF00132">
    <property type="entry name" value="Hexapep"/>
    <property type="match status" value="1"/>
</dbReference>
<proteinExistence type="inferred from homology"/>
<dbReference type="InterPro" id="IPR045304">
    <property type="entry name" value="LbH_SAT"/>
</dbReference>
<evidence type="ECO:0000256" key="3">
    <source>
        <dbReference type="ARBA" id="ARBA00022605"/>
    </source>
</evidence>
<evidence type="ECO:0000256" key="6">
    <source>
        <dbReference type="ARBA" id="ARBA00049486"/>
    </source>
</evidence>
<keyword evidence="4" id="KW-0808">Transferase</keyword>
<keyword evidence="8" id="KW-1185">Reference proteome</keyword>
<dbReference type="InterPro" id="IPR042122">
    <property type="entry name" value="Ser_AcTrfase_N_sf"/>
</dbReference>
<dbReference type="PANTHER" id="PTHR42811">
    <property type="entry name" value="SERINE ACETYLTRANSFERASE"/>
    <property type="match status" value="1"/>
</dbReference>
<dbReference type="InterPro" id="IPR001451">
    <property type="entry name" value="Hexapep"/>
</dbReference>
<dbReference type="RefSeq" id="WP_146385735.1">
    <property type="nucleotide sequence ID" value="NZ_VFIO01000004.1"/>
</dbReference>
<dbReference type="Proteomes" id="UP000318428">
    <property type="component" value="Unassembled WGS sequence"/>
</dbReference>
<comment type="caution">
    <text evidence="7">The sequence shown here is derived from an EMBL/GenBank/DDBJ whole genome shotgun (WGS) entry which is preliminary data.</text>
</comment>
<dbReference type="EC" id="2.3.1.30" evidence="2"/>
<name>A0ABY3GH49_9PSED</name>
<comment type="catalytic activity">
    <reaction evidence="6">
        <text>L-serine + acetyl-CoA = O-acetyl-L-serine + CoA</text>
        <dbReference type="Rhea" id="RHEA:24560"/>
        <dbReference type="ChEBI" id="CHEBI:33384"/>
        <dbReference type="ChEBI" id="CHEBI:57287"/>
        <dbReference type="ChEBI" id="CHEBI:57288"/>
        <dbReference type="ChEBI" id="CHEBI:58340"/>
        <dbReference type="EC" id="2.3.1.30"/>
    </reaction>
</comment>
<keyword evidence="3" id="KW-0028">Amino-acid biosynthesis</keyword>
<evidence type="ECO:0000313" key="8">
    <source>
        <dbReference type="Proteomes" id="UP000318428"/>
    </source>
</evidence>
<evidence type="ECO:0000313" key="7">
    <source>
        <dbReference type="EMBL" id="TWR89287.1"/>
    </source>
</evidence>
<dbReference type="EMBL" id="VFIO01000004">
    <property type="protein sequence ID" value="TWR89287.1"/>
    <property type="molecule type" value="Genomic_DNA"/>
</dbReference>
<accession>A0ABY3GH49</accession>
<evidence type="ECO:0000256" key="5">
    <source>
        <dbReference type="ARBA" id="ARBA00023315"/>
    </source>
</evidence>
<sequence>MDIHFATTSKFLEASDQEPFKLVHNLIIAALLECSSIEEFSHIKKTSMLENVTQQVYEDLLAFSRKDPAAYFDPIFIAKTYTSFAAIMHYRLANWIYIHSRNTHPSFEQCLAAIISRRGKLLSGAEINFRSTIGARFIIDHGVGTVIGETAIIGDDCYLLGGVTLGARGISSNPSVLRHPKVGNRVQIGAFASVLGAVNIGDDVLIGPGCIVTHDIPSGARVQVKSALQVVLRT</sequence>
<evidence type="ECO:0000256" key="4">
    <source>
        <dbReference type="ARBA" id="ARBA00022679"/>
    </source>
</evidence>
<organism evidence="7 8">
    <name type="scientific">Pseudomonas saxonica</name>
    <dbReference type="NCBI Taxonomy" id="2600598"/>
    <lineage>
        <taxon>Bacteria</taxon>
        <taxon>Pseudomonadati</taxon>
        <taxon>Pseudomonadota</taxon>
        <taxon>Gammaproteobacteria</taxon>
        <taxon>Pseudomonadales</taxon>
        <taxon>Pseudomonadaceae</taxon>
        <taxon>Pseudomonas</taxon>
    </lineage>
</organism>
<keyword evidence="5" id="KW-0012">Acyltransferase</keyword>
<dbReference type="InterPro" id="IPR011004">
    <property type="entry name" value="Trimer_LpxA-like_sf"/>
</dbReference>
<gene>
    <name evidence="7" type="ORF">FJD38_13565</name>
</gene>
<dbReference type="Gene3D" id="1.10.3130.10">
    <property type="entry name" value="serine acetyltransferase, domain 1"/>
    <property type="match status" value="1"/>
</dbReference>
<dbReference type="Gene3D" id="2.160.10.10">
    <property type="entry name" value="Hexapeptide repeat proteins"/>
    <property type="match status" value="1"/>
</dbReference>
<dbReference type="SUPFAM" id="SSF51161">
    <property type="entry name" value="Trimeric LpxA-like enzymes"/>
    <property type="match status" value="1"/>
</dbReference>
<reference evidence="7 8" key="1">
    <citation type="submission" date="2019-06" db="EMBL/GenBank/DDBJ databases">
        <title>Pseudomonas bimorpha sp. nov. isolated from bovine raw milk and skim milk concentrate.</title>
        <authorList>
            <person name="Hofmann K."/>
            <person name="Huptas C."/>
            <person name="Doll E."/>
            <person name="Scherer S."/>
            <person name="Wenning M."/>
        </authorList>
    </citation>
    <scope>NUCLEOTIDE SEQUENCE [LARGE SCALE GENOMIC DNA]</scope>
    <source>
        <strain evidence="7 8">DSM 108989</strain>
    </source>
</reference>
<comment type="similarity">
    <text evidence="1">Belongs to the transferase hexapeptide repeat family.</text>
</comment>
<evidence type="ECO:0000256" key="1">
    <source>
        <dbReference type="ARBA" id="ARBA00007274"/>
    </source>
</evidence>
<evidence type="ECO:0000256" key="2">
    <source>
        <dbReference type="ARBA" id="ARBA00013266"/>
    </source>
</evidence>
<protein>
    <recommendedName>
        <fullName evidence="2">serine O-acetyltransferase</fullName>
        <ecNumber evidence="2">2.3.1.30</ecNumber>
    </recommendedName>
</protein>
<dbReference type="CDD" id="cd03354">
    <property type="entry name" value="LbH_SAT"/>
    <property type="match status" value="1"/>
</dbReference>